<evidence type="ECO:0000256" key="3">
    <source>
        <dbReference type="ARBA" id="ARBA00022990"/>
    </source>
</evidence>
<keyword evidence="4 5" id="KW-0687">Ribonucleoprotein</keyword>
<dbReference type="Proteomes" id="UP000244309">
    <property type="component" value="Unassembled WGS sequence"/>
</dbReference>
<gene>
    <name evidence="7" type="ORF">CXQ85_004403</name>
</gene>
<evidence type="ECO:0000256" key="5">
    <source>
        <dbReference type="RuleBase" id="RU003631"/>
    </source>
</evidence>
<dbReference type="OrthoDB" id="2320368at2759"/>
<sequence>MLSKGSPRPANFRYVIHNRNAVNLHSKRFLAAEALDQKQVRDKAIAEAVAREEELKAREKAIRETRNQMRSLISAMNTTPSDVASERASSLEKELGQTQKLEQLDSEIEGLLAKRLELPSFKIANRPWISQPHRFNQNVKEDSEQSSQQIQTTRNTHASNFPNLKPTPDYKPYSESELYLRHLSHTRNSGSLGSELKDIYLADKDVKSPSSISDISLSHLLSAGCHLGHAKASWRPSTQPYIYGEYQGLHLIDLNETLAALKRSAHVIKDVSKRGGIILFVGTGKQHEQHLALEKAAERCNGYYVSRRWIPGTITNALEVTKQLGGTQKVEVTMGDKMTERMVPQEGTVKPDIVVILNPVENRNVINECIIARIPTIGLSDTDMEPSLLSYPIPCNDDSVRATSLILGVLSRAAEDGMCQRKGLFHASVHTSTQAGEVSM</sequence>
<comment type="similarity">
    <text evidence="1 5">Belongs to the universal ribosomal protein uS2 family.</text>
</comment>
<evidence type="ECO:0000256" key="1">
    <source>
        <dbReference type="ARBA" id="ARBA00006242"/>
    </source>
</evidence>
<dbReference type="AlphaFoldDB" id="A0A2V1AVI6"/>
<dbReference type="EMBL" id="PKFO01000004">
    <property type="protein sequence ID" value="PVH20891.1"/>
    <property type="molecule type" value="Genomic_DNA"/>
</dbReference>
<keyword evidence="8" id="KW-1185">Reference proteome</keyword>
<dbReference type="RefSeq" id="XP_025341831.1">
    <property type="nucleotide sequence ID" value="XM_025488023.1"/>
</dbReference>
<feature type="compositionally biased region" description="Polar residues" evidence="6">
    <location>
        <begin position="145"/>
        <end position="162"/>
    </location>
</feature>
<dbReference type="GO" id="GO:0006412">
    <property type="term" value="P:translation"/>
    <property type="evidence" value="ECO:0007669"/>
    <property type="project" value="InterPro"/>
</dbReference>
<organism evidence="7 8">
    <name type="scientific">Candidozyma haemuli</name>
    <dbReference type="NCBI Taxonomy" id="45357"/>
    <lineage>
        <taxon>Eukaryota</taxon>
        <taxon>Fungi</taxon>
        <taxon>Dikarya</taxon>
        <taxon>Ascomycota</taxon>
        <taxon>Saccharomycotina</taxon>
        <taxon>Pichiomycetes</taxon>
        <taxon>Metschnikowiaceae</taxon>
        <taxon>Candidozyma</taxon>
    </lineage>
</organism>
<comment type="caution">
    <text evidence="7">The sequence shown here is derived from an EMBL/GenBank/DDBJ whole genome shotgun (WGS) entry which is preliminary data.</text>
</comment>
<dbReference type="InterPro" id="IPR023591">
    <property type="entry name" value="Ribosomal_uS2_flav_dom_sf"/>
</dbReference>
<feature type="region of interest" description="Disordered" evidence="6">
    <location>
        <begin position="139"/>
        <end position="166"/>
    </location>
</feature>
<dbReference type="InterPro" id="IPR018130">
    <property type="entry name" value="Ribosomal_uS2_CS"/>
</dbReference>
<reference evidence="7 8" key="1">
    <citation type="submission" date="2017-12" db="EMBL/GenBank/DDBJ databases">
        <title>Genome Sequence of a Multidrug-Resistant Candida haemulonii Isolate from a Patient with Chronic Leg Ulcers in Israel.</title>
        <authorList>
            <person name="Chow N.A."/>
            <person name="Gade L."/>
            <person name="Batra D."/>
            <person name="Rowe L.A."/>
            <person name="Ben-Ami R."/>
            <person name="Loparev V.N."/>
            <person name="Litvintseva A.P."/>
        </authorList>
    </citation>
    <scope>NUCLEOTIDE SEQUENCE [LARGE SCALE GENOMIC DNA]</scope>
    <source>
        <strain evidence="7 8">B11899</strain>
    </source>
</reference>
<dbReference type="InterPro" id="IPR001865">
    <property type="entry name" value="Ribosomal_uS2"/>
</dbReference>
<dbReference type="GO" id="GO:0003735">
    <property type="term" value="F:structural constituent of ribosome"/>
    <property type="evidence" value="ECO:0007669"/>
    <property type="project" value="InterPro"/>
</dbReference>
<dbReference type="InterPro" id="IPR005706">
    <property type="entry name" value="Ribosomal_uS2_bac/mit/plastid"/>
</dbReference>
<dbReference type="CDD" id="cd01425">
    <property type="entry name" value="RPS2"/>
    <property type="match status" value="1"/>
</dbReference>
<proteinExistence type="inferred from homology"/>
<dbReference type="Gene3D" id="3.40.50.10490">
    <property type="entry name" value="Glucose-6-phosphate isomerase like protein, domain 1"/>
    <property type="match status" value="1"/>
</dbReference>
<evidence type="ECO:0000256" key="6">
    <source>
        <dbReference type="SAM" id="MobiDB-lite"/>
    </source>
</evidence>
<evidence type="ECO:0000256" key="4">
    <source>
        <dbReference type="ARBA" id="ARBA00023274"/>
    </source>
</evidence>
<dbReference type="PANTHER" id="PTHR12534">
    <property type="entry name" value="30S RIBOSOMAL PROTEIN S2 PROKARYOTIC AND ORGANELLAR"/>
    <property type="match status" value="1"/>
</dbReference>
<evidence type="ECO:0000313" key="7">
    <source>
        <dbReference type="EMBL" id="PVH20891.1"/>
    </source>
</evidence>
<dbReference type="GeneID" id="37009733"/>
<dbReference type="GO" id="GO:0005763">
    <property type="term" value="C:mitochondrial small ribosomal subunit"/>
    <property type="evidence" value="ECO:0007669"/>
    <property type="project" value="TreeGrafter"/>
</dbReference>
<name>A0A2V1AVI6_9ASCO</name>
<dbReference type="Pfam" id="PF00318">
    <property type="entry name" value="Ribosomal_S2"/>
    <property type="match status" value="1"/>
</dbReference>
<dbReference type="SUPFAM" id="SSF52313">
    <property type="entry name" value="Ribosomal protein S2"/>
    <property type="match status" value="1"/>
</dbReference>
<dbReference type="NCBIfam" id="TIGR01011">
    <property type="entry name" value="rpsB_bact"/>
    <property type="match status" value="1"/>
</dbReference>
<dbReference type="HAMAP" id="MF_00291_B">
    <property type="entry name" value="Ribosomal_uS2_B"/>
    <property type="match status" value="1"/>
</dbReference>
<dbReference type="STRING" id="45357.A0A2V1AVI6"/>
<protein>
    <submittedName>
        <fullName evidence="7">Ribosomal protein S2</fullName>
    </submittedName>
</protein>
<accession>A0A2V1AVI6</accession>
<dbReference type="VEuPathDB" id="FungiDB:CXQ85_004403"/>
<evidence type="ECO:0000313" key="8">
    <source>
        <dbReference type="Proteomes" id="UP000244309"/>
    </source>
</evidence>
<dbReference type="PRINTS" id="PR00395">
    <property type="entry name" value="RIBOSOMALS2"/>
</dbReference>
<keyword evidence="2 5" id="KW-0689">Ribosomal protein</keyword>
<dbReference type="PROSITE" id="PS00963">
    <property type="entry name" value="RIBOSOMAL_S2_2"/>
    <property type="match status" value="1"/>
</dbReference>
<keyword evidence="3" id="KW-0007">Acetylation</keyword>
<evidence type="ECO:0000256" key="2">
    <source>
        <dbReference type="ARBA" id="ARBA00022980"/>
    </source>
</evidence>
<dbReference type="PANTHER" id="PTHR12534:SF0">
    <property type="entry name" value="SMALL RIBOSOMAL SUBUNIT PROTEIN US2M"/>
    <property type="match status" value="1"/>
</dbReference>